<evidence type="ECO:0000256" key="7">
    <source>
        <dbReference type="ARBA" id="ARBA00044762"/>
    </source>
</evidence>
<evidence type="ECO:0000256" key="3">
    <source>
        <dbReference type="ARBA" id="ARBA00009282"/>
    </source>
</evidence>
<reference evidence="11" key="2">
    <citation type="journal article" date="2016" name="Genome Announc.">
        <title>Draft Genome Sequences of Two Novel Amoeba-Resistant Intranuclear Bacteria, 'Candidatus Berkiella cookevillensis' and 'Candidatus Berkiella aquae'.</title>
        <authorList>
            <person name="Mehari Y.T."/>
            <person name="Arivett B.A."/>
            <person name="Farone A.L."/>
            <person name="Gunderson J.H."/>
            <person name="Farone M.B."/>
        </authorList>
    </citation>
    <scope>NUCLEOTIDE SEQUENCE</scope>
    <source>
        <strain evidence="11">CC99</strain>
    </source>
</reference>
<dbReference type="EMBL" id="LKHV02000001">
    <property type="protein sequence ID" value="MCS5708891.1"/>
    <property type="molecule type" value="Genomic_DNA"/>
</dbReference>
<keyword evidence="12" id="KW-1185">Reference proteome</keyword>
<dbReference type="PANTHER" id="PTHR42905">
    <property type="entry name" value="PHOSPHOENOLPYRUVATE CARBOXYLASE"/>
    <property type="match status" value="1"/>
</dbReference>
<comment type="cofactor">
    <cofactor evidence="2">
        <name>Mg(2+)</name>
        <dbReference type="ChEBI" id="CHEBI:18420"/>
    </cofactor>
</comment>
<dbReference type="AlphaFoldDB" id="A0A0Q9YFG6"/>
<evidence type="ECO:0000256" key="2">
    <source>
        <dbReference type="ARBA" id="ARBA00001946"/>
    </source>
</evidence>
<keyword evidence="6 9" id="KW-0456">Lyase</keyword>
<evidence type="ECO:0000256" key="4">
    <source>
        <dbReference type="ARBA" id="ARBA00022723"/>
    </source>
</evidence>
<evidence type="ECO:0000256" key="1">
    <source>
        <dbReference type="ARBA" id="ARBA00001050"/>
    </source>
</evidence>
<evidence type="ECO:0000256" key="8">
    <source>
        <dbReference type="ARBA" id="ARBA00057039"/>
    </source>
</evidence>
<evidence type="ECO:0000256" key="5">
    <source>
        <dbReference type="ARBA" id="ARBA00022842"/>
    </source>
</evidence>
<evidence type="ECO:0000256" key="6">
    <source>
        <dbReference type="ARBA" id="ARBA00023239"/>
    </source>
</evidence>
<dbReference type="PROSITE" id="PS00161">
    <property type="entry name" value="ISOCITRATE_LYASE"/>
    <property type="match status" value="1"/>
</dbReference>
<reference evidence="10" key="1">
    <citation type="submission" date="2015-09" db="EMBL/GenBank/DDBJ databases">
        <title>Draft Genome Sequences of Two Novel Amoeba-resistant Intranuclear Bacteria, Candidatus Berkiella cookevillensis and Candidatus Berkiella aquae.</title>
        <authorList>
            <person name="Mehari Y.T."/>
            <person name="Arivett B.A."/>
            <person name="Farone A.L."/>
            <person name="Gunderson J.H."/>
            <person name="Farone M.B."/>
        </authorList>
    </citation>
    <scope>NUCLEOTIDE SEQUENCE [LARGE SCALE GENOMIC DNA]</scope>
    <source>
        <strain evidence="10">CC99</strain>
    </source>
</reference>
<dbReference type="OrthoDB" id="9771433at2"/>
<dbReference type="PANTHER" id="PTHR42905:SF5">
    <property type="entry name" value="CARBOXYVINYL-CARBOXYPHOSPHONATE PHOSPHORYLMUTASE, CHLOROPLASTIC"/>
    <property type="match status" value="1"/>
</dbReference>
<dbReference type="InterPro" id="IPR012695">
    <property type="entry name" value="PrpB"/>
</dbReference>
<dbReference type="STRING" id="437022.CC99x_00799"/>
<dbReference type="NCBIfam" id="TIGR02317">
    <property type="entry name" value="prpB"/>
    <property type="match status" value="1"/>
</dbReference>
<comment type="caution">
    <text evidence="10">The sequence shown here is derived from an EMBL/GenBank/DDBJ whole genome shotgun (WGS) entry which is preliminary data.</text>
</comment>
<name>A0A0Q9YFG6_9GAMM</name>
<dbReference type="SUPFAM" id="SSF51621">
    <property type="entry name" value="Phosphoenolpyruvate/pyruvate domain"/>
    <property type="match status" value="1"/>
</dbReference>
<dbReference type="PATRIC" id="fig|1590042.3.peg.821"/>
<dbReference type="InterPro" id="IPR015813">
    <property type="entry name" value="Pyrv/PenolPyrv_kinase-like_dom"/>
</dbReference>
<comment type="function">
    <text evidence="9">Catalyzes the thermodynamically favored C-C bond cleavage of (2R,3S)-2-methylisocitrate to yield pyruvate and succinate.</text>
</comment>
<dbReference type="InterPro" id="IPR018523">
    <property type="entry name" value="Isocitrate_lyase_ph_CS"/>
</dbReference>
<protein>
    <recommendedName>
        <fullName evidence="9">Methylisocitrate lyase</fullName>
        <ecNumber evidence="9">4.1.3.30</ecNumber>
    </recommendedName>
</protein>
<dbReference type="CDD" id="cd00377">
    <property type="entry name" value="ICL_PEPM"/>
    <property type="match status" value="1"/>
</dbReference>
<comment type="similarity">
    <text evidence="3 9">Belongs to the isocitrate lyase/PEP mutase superfamily. Methylisocitrate lyase family.</text>
</comment>
<keyword evidence="5" id="KW-0460">Magnesium</keyword>
<evidence type="ECO:0000256" key="9">
    <source>
        <dbReference type="RuleBase" id="RU361121"/>
    </source>
</evidence>
<dbReference type="FunFam" id="3.20.20.60:FF:000009">
    <property type="entry name" value="2-methylisocitrate lyase"/>
    <property type="match status" value="1"/>
</dbReference>
<dbReference type="RefSeq" id="WP_057623927.1">
    <property type="nucleotide sequence ID" value="NZ_LKHV02000001.1"/>
</dbReference>
<reference evidence="11" key="3">
    <citation type="submission" date="2021-06" db="EMBL/GenBank/DDBJ databases">
        <title>Genomic Description and Analysis of Intracellular Bacteria, Candidatus Berkiella cookevillensis and Candidatus Berkiella aquae.</title>
        <authorList>
            <person name="Kidane D.T."/>
            <person name="Mehari Y.T."/>
            <person name="Rice F.C."/>
            <person name="Arivett B.A."/>
            <person name="Farone A.L."/>
            <person name="Berk S.G."/>
            <person name="Farone M.B."/>
        </authorList>
    </citation>
    <scope>NUCLEOTIDE SEQUENCE</scope>
    <source>
        <strain evidence="11">CC99</strain>
    </source>
</reference>
<comment type="pathway">
    <text evidence="9">Organic acid metabolism; propanoate degradation.</text>
</comment>
<gene>
    <name evidence="10" type="primary">prpB</name>
    <name evidence="10" type="ORF">CC99x_00799</name>
    <name evidence="11" type="ORF">CC99x_008225</name>
</gene>
<proteinExistence type="inferred from homology"/>
<dbReference type="EC" id="4.1.3.30" evidence="9"/>
<dbReference type="UniPathway" id="UPA00946"/>
<dbReference type="GO" id="GO:0046421">
    <property type="term" value="F:methylisocitrate lyase activity"/>
    <property type="evidence" value="ECO:0007669"/>
    <property type="project" value="UniProtKB-EC"/>
</dbReference>
<evidence type="ECO:0000313" key="11">
    <source>
        <dbReference type="EMBL" id="MCS5708891.1"/>
    </source>
</evidence>
<keyword evidence="4" id="KW-0479">Metal-binding</keyword>
<dbReference type="InterPro" id="IPR039556">
    <property type="entry name" value="ICL/PEPM"/>
</dbReference>
<dbReference type="Pfam" id="PF13714">
    <property type="entry name" value="PEP_mutase"/>
    <property type="match status" value="1"/>
</dbReference>
<accession>A0A0Q9YFG6</accession>
<dbReference type="Proteomes" id="UP000051494">
    <property type="component" value="Unassembled WGS sequence"/>
</dbReference>
<dbReference type="GO" id="GO:0046872">
    <property type="term" value="F:metal ion binding"/>
    <property type="evidence" value="ECO:0007669"/>
    <property type="project" value="UniProtKB-KW"/>
</dbReference>
<sequence length="293" mass="32794">MTQKNSFYDVLHNEHPLQIVGVINALSAKIAEQQGFNALYLSGAGVANVRGLPDLGLTSLDDVLHEVQSITRITNLPLLVDIDTGWDSPLNTERAVKLLCNAGAMAAHIEDQANFKRCGHRDGKKIVKTNTMCARLEAACAGKTNSQFMLMARTDALHYEAEEETIKRVKAYEAAGADALFLEAVTDLAQYKRFKSHISIPLLANITEFGKTQLYTVEQLKQNNVDMVLYPLSAFRAMNQAASRVFQAIRQEGTQQSVISLMQTRDELYDVLNYVQYEEKLNRYLEQEESSDE</sequence>
<evidence type="ECO:0000313" key="12">
    <source>
        <dbReference type="Proteomes" id="UP000051494"/>
    </source>
</evidence>
<organism evidence="10">
    <name type="scientific">Candidatus Berkiella cookevillensis</name>
    <dbReference type="NCBI Taxonomy" id="437022"/>
    <lineage>
        <taxon>Bacteria</taxon>
        <taxon>Pseudomonadati</taxon>
        <taxon>Pseudomonadota</taxon>
        <taxon>Gammaproteobacteria</taxon>
        <taxon>Candidatus Berkiellales</taxon>
        <taxon>Candidatus Berkiellaceae</taxon>
        <taxon>Candidatus Berkiella</taxon>
    </lineage>
</organism>
<evidence type="ECO:0000313" key="10">
    <source>
        <dbReference type="EMBL" id="KRG19277.1"/>
    </source>
</evidence>
<dbReference type="EMBL" id="LKHV01000003">
    <property type="protein sequence ID" value="KRG19277.1"/>
    <property type="molecule type" value="Genomic_DNA"/>
</dbReference>
<dbReference type="NCBIfam" id="NF008455">
    <property type="entry name" value="PRK11320.1"/>
    <property type="match status" value="1"/>
</dbReference>
<dbReference type="Gene3D" id="3.20.20.60">
    <property type="entry name" value="Phosphoenolpyruvate-binding domains"/>
    <property type="match status" value="1"/>
</dbReference>
<dbReference type="InterPro" id="IPR040442">
    <property type="entry name" value="Pyrv_kinase-like_dom_sf"/>
</dbReference>
<comment type="subunit">
    <text evidence="7">Homotetramer; dimer of dimers.</text>
</comment>
<comment type="catalytic activity">
    <reaction evidence="1 9">
        <text>(2S,3R)-3-hydroxybutane-1,2,3-tricarboxylate = pyruvate + succinate</text>
        <dbReference type="Rhea" id="RHEA:16809"/>
        <dbReference type="ChEBI" id="CHEBI:15361"/>
        <dbReference type="ChEBI" id="CHEBI:30031"/>
        <dbReference type="ChEBI" id="CHEBI:57429"/>
        <dbReference type="EC" id="4.1.3.30"/>
    </reaction>
</comment>
<comment type="function">
    <text evidence="8">Involved in the catabolism of short chain fatty acids (SCFA) via the 2-methylcitrate cycle I (propionate degradation route). Catalyzes the thermodynamically favored C-C bond cleavage of (2R,3S)-2-methylisocitrate to yield pyruvate and succinate via an alpha-carboxy-carbanion intermediate.</text>
</comment>
<dbReference type="GO" id="GO:0019629">
    <property type="term" value="P:propionate catabolic process, 2-methylcitrate cycle"/>
    <property type="evidence" value="ECO:0007669"/>
    <property type="project" value="InterPro"/>
</dbReference>